<evidence type="ECO:0000313" key="3">
    <source>
        <dbReference type="Proteomes" id="UP000450161"/>
    </source>
</evidence>
<dbReference type="RefSeq" id="WP_154480115.1">
    <property type="nucleotide sequence ID" value="NZ_VUNF01000001.1"/>
</dbReference>
<evidence type="ECO:0000259" key="1">
    <source>
        <dbReference type="Pfam" id="PF09820"/>
    </source>
</evidence>
<protein>
    <submittedName>
        <fullName evidence="2">ATP-binding protein</fullName>
    </submittedName>
</protein>
<organism evidence="2 3">
    <name type="scientific">Segatella copri</name>
    <dbReference type="NCBI Taxonomy" id="165179"/>
    <lineage>
        <taxon>Bacteria</taxon>
        <taxon>Pseudomonadati</taxon>
        <taxon>Bacteroidota</taxon>
        <taxon>Bacteroidia</taxon>
        <taxon>Bacteroidales</taxon>
        <taxon>Prevotellaceae</taxon>
        <taxon>Segatella</taxon>
    </lineage>
</organism>
<reference evidence="2 3" key="1">
    <citation type="submission" date="2019-08" db="EMBL/GenBank/DDBJ databases">
        <title>In-depth cultivation of the pig gut microbiome towards novel bacterial diversity and tailored functional studies.</title>
        <authorList>
            <person name="Wylensek D."/>
            <person name="Hitch T.C.A."/>
            <person name="Clavel T."/>
        </authorList>
    </citation>
    <scope>NUCLEOTIDE SEQUENCE [LARGE SCALE GENOMIC DNA]</scope>
    <source>
        <strain evidence="2 3">LKV-178-WT-2C</strain>
    </source>
</reference>
<name>A0A6I2TU40_9BACT</name>
<dbReference type="PANTHER" id="PTHR34825:SF1">
    <property type="entry name" value="AAA-ATPASE-LIKE DOMAIN-CONTAINING PROTEIN"/>
    <property type="match status" value="1"/>
</dbReference>
<dbReference type="AlphaFoldDB" id="A0A6I2TU40"/>
<dbReference type="Pfam" id="PF08011">
    <property type="entry name" value="PDDEXK_9"/>
    <property type="match status" value="1"/>
</dbReference>
<dbReference type="GO" id="GO:0005524">
    <property type="term" value="F:ATP binding"/>
    <property type="evidence" value="ECO:0007669"/>
    <property type="project" value="UniProtKB-KW"/>
</dbReference>
<dbReference type="Pfam" id="PF09820">
    <property type="entry name" value="AAA-ATPase_like"/>
    <property type="match status" value="1"/>
</dbReference>
<dbReference type="Proteomes" id="UP000450161">
    <property type="component" value="Unassembled WGS sequence"/>
</dbReference>
<dbReference type="EMBL" id="VUNF01000001">
    <property type="protein sequence ID" value="MST76322.1"/>
    <property type="molecule type" value="Genomic_DNA"/>
</dbReference>
<feature type="domain" description="AAA-ATPase-like" evidence="1">
    <location>
        <begin position="4"/>
        <end position="212"/>
    </location>
</feature>
<keyword evidence="2" id="KW-0067">ATP-binding</keyword>
<dbReference type="InterPro" id="IPR018631">
    <property type="entry name" value="AAA-ATPase-like_dom"/>
</dbReference>
<comment type="caution">
    <text evidence="2">The sequence shown here is derived from an EMBL/GenBank/DDBJ whole genome shotgun (WGS) entry which is preliminary data.</text>
</comment>
<sequence>MRYPIGLQSFDHLREEGYVYVDKTAMVYSLAHGSTVYFLGRPRRFGKSLLISTFENYFLGKKELFKGLAIEKLETEWKTYPVFHIDFGTGSYANADALNQIFEFYISGWEKKYRIEREPGVTDYNLRFKKVLEEAHQQTGLRAVVLVDEYDKPLLDVMDTGYMVEHLGEQITLEEKNRNMLRAFYSTFKGADKHLQFVFLTGVTKFSQVSVFSDFNQPNDISMSPMYDTICGITDEELEQTFSQQIKELAAVYGYTEEKMRGVLKKRFDGYHFSKRMKGVYNPFSILNTFDKQDVQDYWFRTGTPTYLVRLLNHFDENLDELTSKYYMTDQFVDYRADKEKPLPMIFQSGYLTIKDYDSDMNTFLLDYPNDEVKRGFVTLMANNYLEPKDNIDNWIVTAISALRKGNLDDFQVHLTAFLSSIPYTMRRKDSEREKERYFHYTFYLLLRLLSTYTVYTEKVQSLGRVDCIVETSKFIYIFEFKLDGTAQEALSQINNRGYAREYAYDKRKLFKIGCCFSSETGTIEDWMIEG</sequence>
<gene>
    <name evidence="2" type="ORF">FYJ72_01125</name>
</gene>
<dbReference type="InterPro" id="IPR012547">
    <property type="entry name" value="PDDEXK_9"/>
</dbReference>
<proteinExistence type="predicted"/>
<evidence type="ECO:0000313" key="2">
    <source>
        <dbReference type="EMBL" id="MST76322.1"/>
    </source>
</evidence>
<dbReference type="PANTHER" id="PTHR34825">
    <property type="entry name" value="CONSERVED PROTEIN, WITH A WEAK D-GALACTARATE DEHYDRATASE/ALTRONATE HYDROLASE DOMAIN"/>
    <property type="match status" value="1"/>
</dbReference>
<keyword evidence="2" id="KW-0547">Nucleotide-binding</keyword>
<accession>A0A6I2TU40</accession>